<dbReference type="EMBL" id="AGXG01000052">
    <property type="protein sequence ID" value="EIY31888.1"/>
    <property type="molecule type" value="Genomic_DNA"/>
</dbReference>
<organism evidence="2 3">
    <name type="scientific">Bacteroides cellulosilyticus CL02T12C19</name>
    <dbReference type="NCBI Taxonomy" id="997874"/>
    <lineage>
        <taxon>Bacteria</taxon>
        <taxon>Pseudomonadati</taxon>
        <taxon>Bacteroidota</taxon>
        <taxon>Bacteroidia</taxon>
        <taxon>Bacteroidales</taxon>
        <taxon>Bacteroidaceae</taxon>
        <taxon>Bacteroides</taxon>
    </lineage>
</organism>
<evidence type="ECO:0000313" key="2">
    <source>
        <dbReference type="EMBL" id="EIY31888.1"/>
    </source>
</evidence>
<evidence type="ECO:0000259" key="1">
    <source>
        <dbReference type="Pfam" id="PF13635"/>
    </source>
</evidence>
<proteinExistence type="predicted"/>
<gene>
    <name evidence="2" type="ORF">HMPREF1062_02315</name>
</gene>
<dbReference type="RefSeq" id="WP_007217006.1">
    <property type="nucleotide sequence ID" value="NZ_JH724086.1"/>
</dbReference>
<protein>
    <recommendedName>
        <fullName evidence="1">DUF4143 domain-containing protein</fullName>
    </recommendedName>
</protein>
<comment type="caution">
    <text evidence="2">The sequence shown here is derived from an EMBL/GenBank/DDBJ whole genome shotgun (WGS) entry which is preliminary data.</text>
</comment>
<dbReference type="HOGENOM" id="CLU_1861156_0_0_10"/>
<accession>I9QR49</accession>
<feature type="domain" description="DUF4143" evidence="1">
    <location>
        <begin position="6"/>
        <end position="83"/>
    </location>
</feature>
<dbReference type="PATRIC" id="fig|997874.3.peg.2368"/>
<reference evidence="2 3" key="1">
    <citation type="submission" date="2012-02" db="EMBL/GenBank/DDBJ databases">
        <title>The Genome Sequence of Bacteroides cellulosilyticus CL02T12C19.</title>
        <authorList>
            <consortium name="The Broad Institute Genome Sequencing Platform"/>
            <person name="Earl A."/>
            <person name="Ward D."/>
            <person name="Feldgarden M."/>
            <person name="Gevers D."/>
            <person name="Zitomersky N.L."/>
            <person name="Coyne M.J."/>
            <person name="Comstock L.E."/>
            <person name="Young S.K."/>
            <person name="Zeng Q."/>
            <person name="Gargeya S."/>
            <person name="Fitzgerald M."/>
            <person name="Haas B."/>
            <person name="Abouelleil A."/>
            <person name="Alvarado L."/>
            <person name="Arachchi H.M."/>
            <person name="Berlin A."/>
            <person name="Chapman S.B."/>
            <person name="Gearin G."/>
            <person name="Goldberg J."/>
            <person name="Griggs A."/>
            <person name="Gujja S."/>
            <person name="Hansen M."/>
            <person name="Heiman D."/>
            <person name="Howarth C."/>
            <person name="Larimer J."/>
            <person name="Lui A."/>
            <person name="MacDonald P.J.P."/>
            <person name="McCowen C."/>
            <person name="Montmayeur A."/>
            <person name="Murphy C."/>
            <person name="Neiman D."/>
            <person name="Pearson M."/>
            <person name="Priest M."/>
            <person name="Roberts A."/>
            <person name="Saif S."/>
            <person name="Shea T."/>
            <person name="Sisk P."/>
            <person name="Stolte C."/>
            <person name="Sykes S."/>
            <person name="Wortman J."/>
            <person name="Nusbaum C."/>
            <person name="Birren B."/>
        </authorList>
    </citation>
    <scope>NUCLEOTIDE SEQUENCE [LARGE SCALE GENOMIC DNA]</scope>
    <source>
        <strain evidence="2 3">CL02T12C19</strain>
    </source>
</reference>
<name>I9QR49_9BACE</name>
<dbReference type="InterPro" id="IPR025420">
    <property type="entry name" value="DUF4143"/>
</dbReference>
<dbReference type="Proteomes" id="UP000003741">
    <property type="component" value="Unassembled WGS sequence"/>
</dbReference>
<sequence>MRNLNYLSDVGLLRELSGLPPEAIFLGNETYTEFKGAVAENYVLQSLAPQYDILPRYWTSLGKAEVDFIIQSDSDIIPVEVKAQTRLGGKSLSVYDATYHPVCKLRYSLNNLKQDGTLINIPLYLADWTRKIISFIS</sequence>
<dbReference type="AlphaFoldDB" id="I9QR49"/>
<evidence type="ECO:0000313" key="3">
    <source>
        <dbReference type="Proteomes" id="UP000003741"/>
    </source>
</evidence>
<keyword evidence="3" id="KW-1185">Reference proteome</keyword>
<dbReference type="Pfam" id="PF13635">
    <property type="entry name" value="DUF4143"/>
    <property type="match status" value="1"/>
</dbReference>